<dbReference type="GO" id="GO:0051536">
    <property type="term" value="F:iron-sulfur cluster binding"/>
    <property type="evidence" value="ECO:0007669"/>
    <property type="project" value="UniProtKB-KW"/>
</dbReference>
<keyword evidence="4" id="KW-0812">Transmembrane</keyword>
<dbReference type="PROSITE" id="PS51379">
    <property type="entry name" value="4FE4S_FER_2"/>
    <property type="match status" value="2"/>
</dbReference>
<keyword evidence="4" id="KW-1133">Transmembrane helix</keyword>
<dbReference type="OrthoDB" id="360077at2"/>
<protein>
    <recommendedName>
        <fullName evidence="5">4Fe-4S ferredoxin-type domain-containing protein</fullName>
    </recommendedName>
</protein>
<feature type="domain" description="4Fe-4S ferredoxin-type" evidence="5">
    <location>
        <begin position="130"/>
        <end position="158"/>
    </location>
</feature>
<evidence type="ECO:0000256" key="1">
    <source>
        <dbReference type="ARBA" id="ARBA00022723"/>
    </source>
</evidence>
<keyword evidence="4" id="KW-0472">Membrane</keyword>
<sequence length="183" mass="20331">MVVSFVFLFLIVLGCSGMLFFFFGFFVPAIRLRYDGIDELLSAEEYLNDDSIESTAARNDRLSGRTFRGYARIDSGTGEVPDVRLSYNGDRSCSLFFSVYGSQYMGENRCIGFGDCQRICAQNAISIVDGVAVVNSACDGCGKCIDACPVSLISFCETRPSVENRGFKFWKSCYKLFSAKNRI</sequence>
<evidence type="ECO:0000313" key="7">
    <source>
        <dbReference type="Proteomes" id="UP000003571"/>
    </source>
</evidence>
<dbReference type="SUPFAM" id="SSF54862">
    <property type="entry name" value="4Fe-4S ferredoxins"/>
    <property type="match status" value="1"/>
</dbReference>
<keyword evidence="1" id="KW-0479">Metal-binding</keyword>
<comment type="caution">
    <text evidence="6">The sequence shown here is derived from an EMBL/GenBank/DDBJ whole genome shotgun (WGS) entry which is preliminary data.</text>
</comment>
<dbReference type="eggNOG" id="COG2878">
    <property type="taxonomic scope" value="Bacteria"/>
</dbReference>
<keyword evidence="7" id="KW-1185">Reference proteome</keyword>
<evidence type="ECO:0000259" key="5">
    <source>
        <dbReference type="PROSITE" id="PS51379"/>
    </source>
</evidence>
<dbReference type="Gene3D" id="3.30.70.20">
    <property type="match status" value="1"/>
</dbReference>
<dbReference type="EMBL" id="AGRW01000051">
    <property type="protein sequence ID" value="EIC01225.1"/>
    <property type="molecule type" value="Genomic_DNA"/>
</dbReference>
<evidence type="ECO:0000256" key="3">
    <source>
        <dbReference type="ARBA" id="ARBA00023014"/>
    </source>
</evidence>
<dbReference type="InterPro" id="IPR017896">
    <property type="entry name" value="4Fe4S_Fe-S-bd"/>
</dbReference>
<evidence type="ECO:0000256" key="2">
    <source>
        <dbReference type="ARBA" id="ARBA00023004"/>
    </source>
</evidence>
<dbReference type="RefSeq" id="WP_002705454.1">
    <property type="nucleotide sequence ID" value="NZ_AGRW01000051.1"/>
</dbReference>
<feature type="domain" description="4Fe-4S ferredoxin-type" evidence="5">
    <location>
        <begin position="101"/>
        <end position="129"/>
    </location>
</feature>
<name>H7EME0_9SPIR</name>
<dbReference type="InterPro" id="IPR057431">
    <property type="entry name" value="LdpA_Fe-S-bd"/>
</dbReference>
<accession>H7EME0</accession>
<feature type="transmembrane region" description="Helical" evidence="4">
    <location>
        <begin position="6"/>
        <end position="27"/>
    </location>
</feature>
<dbReference type="GO" id="GO:0046872">
    <property type="term" value="F:metal ion binding"/>
    <property type="evidence" value="ECO:0007669"/>
    <property type="project" value="UniProtKB-KW"/>
</dbReference>
<dbReference type="Pfam" id="PF25160">
    <property type="entry name" value="LdpA_Fe-S-bd"/>
    <property type="match status" value="1"/>
</dbReference>
<dbReference type="AlphaFoldDB" id="H7EME0"/>
<dbReference type="PROSITE" id="PS00198">
    <property type="entry name" value="4FE4S_FER_1"/>
    <property type="match status" value="1"/>
</dbReference>
<dbReference type="STRING" id="907348.TresaDRAFT_0362"/>
<dbReference type="Proteomes" id="UP000003571">
    <property type="component" value="Unassembled WGS sequence"/>
</dbReference>
<dbReference type="InterPro" id="IPR017900">
    <property type="entry name" value="4Fe4S_Fe_S_CS"/>
</dbReference>
<keyword evidence="2" id="KW-0408">Iron</keyword>
<dbReference type="PATRIC" id="fig|907348.3.peg.2119"/>
<organism evidence="6 7">
    <name type="scientific">Treponema saccharophilum DSM 2985</name>
    <dbReference type="NCBI Taxonomy" id="907348"/>
    <lineage>
        <taxon>Bacteria</taxon>
        <taxon>Pseudomonadati</taxon>
        <taxon>Spirochaetota</taxon>
        <taxon>Spirochaetia</taxon>
        <taxon>Spirochaetales</taxon>
        <taxon>Treponemataceae</taxon>
        <taxon>Treponema</taxon>
    </lineage>
</organism>
<evidence type="ECO:0000313" key="6">
    <source>
        <dbReference type="EMBL" id="EIC01225.1"/>
    </source>
</evidence>
<keyword evidence="3" id="KW-0411">Iron-sulfur</keyword>
<reference evidence="6 7" key="1">
    <citation type="submission" date="2011-09" db="EMBL/GenBank/DDBJ databases">
        <title>The draft genome of Treponema saccharophilum DSM 2985.</title>
        <authorList>
            <consortium name="US DOE Joint Genome Institute (JGI-PGF)"/>
            <person name="Lucas S."/>
            <person name="Copeland A."/>
            <person name="Lapidus A."/>
            <person name="Glavina del Rio T."/>
            <person name="Dalin E."/>
            <person name="Tice H."/>
            <person name="Bruce D."/>
            <person name="Goodwin L."/>
            <person name="Pitluck S."/>
            <person name="Peters L."/>
            <person name="Kyrpides N."/>
            <person name="Mavromatis K."/>
            <person name="Ivanova N."/>
            <person name="Markowitz V."/>
            <person name="Cheng J.-F."/>
            <person name="Hugenholtz P."/>
            <person name="Woyke T."/>
            <person name="Wu D."/>
            <person name="Gronow S."/>
            <person name="Wellnitz S."/>
            <person name="Brambilla E."/>
            <person name="Klenk H.-P."/>
            <person name="Eisen J.A."/>
        </authorList>
    </citation>
    <scope>NUCLEOTIDE SEQUENCE [LARGE SCALE GENOMIC DNA]</scope>
    <source>
        <strain evidence="6 7">DSM 2985</strain>
    </source>
</reference>
<evidence type="ECO:0000256" key="4">
    <source>
        <dbReference type="SAM" id="Phobius"/>
    </source>
</evidence>
<proteinExistence type="predicted"/>
<gene>
    <name evidence="6" type="ORF">TresaDRAFT_0362</name>
</gene>